<dbReference type="SUPFAM" id="SSF50998">
    <property type="entry name" value="Quinoprotein alcohol dehydrogenase-like"/>
    <property type="match status" value="1"/>
</dbReference>
<feature type="region of interest" description="Disordered" evidence="1">
    <location>
        <begin position="22"/>
        <end position="51"/>
    </location>
</feature>
<evidence type="ECO:0000256" key="1">
    <source>
        <dbReference type="SAM" id="MobiDB-lite"/>
    </source>
</evidence>
<dbReference type="Pfam" id="PF13360">
    <property type="entry name" value="PQQ_2"/>
    <property type="match status" value="1"/>
</dbReference>
<dbReference type="PROSITE" id="PS51257">
    <property type="entry name" value="PROKAR_LIPOPROTEIN"/>
    <property type="match status" value="1"/>
</dbReference>
<evidence type="ECO:0000313" key="4">
    <source>
        <dbReference type="EMBL" id="MDV7220370.1"/>
    </source>
</evidence>
<feature type="compositionally biased region" description="Polar residues" evidence="1">
    <location>
        <begin position="27"/>
        <end position="49"/>
    </location>
</feature>
<comment type="caution">
    <text evidence="4">The sequence shown here is derived from an EMBL/GenBank/DDBJ whole genome shotgun (WGS) entry which is preliminary data.</text>
</comment>
<feature type="signal peptide" evidence="2">
    <location>
        <begin position="1"/>
        <end position="22"/>
    </location>
</feature>
<dbReference type="Gene3D" id="2.130.10.10">
    <property type="entry name" value="YVTN repeat-like/Quinoprotein amine dehydrogenase"/>
    <property type="match status" value="1"/>
</dbReference>
<dbReference type="InterPro" id="IPR002372">
    <property type="entry name" value="PQQ_rpt_dom"/>
</dbReference>
<keyword evidence="5" id="KW-1185">Reference proteome</keyword>
<feature type="chain" id="PRO_5047298174" evidence="2">
    <location>
        <begin position="23"/>
        <end position="408"/>
    </location>
</feature>
<dbReference type="RefSeq" id="WP_317773978.1">
    <property type="nucleotide sequence ID" value="NZ_JAWMAJ010000127.1"/>
</dbReference>
<dbReference type="InterPro" id="IPR015943">
    <property type="entry name" value="WD40/YVTN_repeat-like_dom_sf"/>
</dbReference>
<proteinExistence type="predicted"/>
<dbReference type="EMBL" id="JAWMAJ010000127">
    <property type="protein sequence ID" value="MDV7220370.1"/>
    <property type="molecule type" value="Genomic_DNA"/>
</dbReference>
<accession>A0ABU4FM76</accession>
<feature type="domain" description="Pyrrolo-quinoline quinone repeat" evidence="3">
    <location>
        <begin position="56"/>
        <end position="195"/>
    </location>
</feature>
<sequence>MRRIRWVGAALLGLVLAGCSGAGGTPSGETSRTTVSVSGAPSASRSPVTGSDWHAWTASYPAADGRCEATAHQVVCRTGSGGFVGRSRSTGEVTWSVPPAGRGKDAELVVDSATERAVTSSGATLSAANLRTGKAAWTHRLTYGSTVPVVLKVADGTVFVLETPTAGAKIITLAAFRMSDGEALWHRSVAADPYGDMAAFGGRVYTTDYTKVTARDARTGATVATTPQGVECSYLISGGKYLVCTGSPISAGDTFPPLQRLDPDTLRPLRTAEDTGDKPERGVISSDGVLVLYEDSAEDPGGGAWNAYDLVHPKRLWSYNTTTEEAELAGDRFVTFTPVNDAPVRGRVITIDLHAGPKAKGAAAPRMSAPYSQSRYGEGPRLVVPGGDPDHLVVQAATHRSLRSITLP</sequence>
<gene>
    <name evidence="4" type="ORF">R5A26_30945</name>
</gene>
<evidence type="ECO:0000256" key="2">
    <source>
        <dbReference type="SAM" id="SignalP"/>
    </source>
</evidence>
<dbReference type="PANTHER" id="PTHR34512:SF30">
    <property type="entry name" value="OUTER MEMBRANE PROTEIN ASSEMBLY FACTOR BAMB"/>
    <property type="match status" value="1"/>
</dbReference>
<name>A0ABU4FM76_9ACTN</name>
<organism evidence="4 5">
    <name type="scientific">Streptomyces prunicolor</name>
    <dbReference type="NCBI Taxonomy" id="67348"/>
    <lineage>
        <taxon>Bacteria</taxon>
        <taxon>Bacillati</taxon>
        <taxon>Actinomycetota</taxon>
        <taxon>Actinomycetes</taxon>
        <taxon>Kitasatosporales</taxon>
        <taxon>Streptomycetaceae</taxon>
        <taxon>Streptomyces</taxon>
    </lineage>
</organism>
<evidence type="ECO:0000259" key="3">
    <source>
        <dbReference type="Pfam" id="PF13360"/>
    </source>
</evidence>
<dbReference type="PANTHER" id="PTHR34512">
    <property type="entry name" value="CELL SURFACE PROTEIN"/>
    <property type="match status" value="1"/>
</dbReference>
<dbReference type="Proteomes" id="UP001187346">
    <property type="component" value="Unassembled WGS sequence"/>
</dbReference>
<protein>
    <submittedName>
        <fullName evidence="4">PQQ-binding-like beta-propeller repeat protein</fullName>
    </submittedName>
</protein>
<keyword evidence="2" id="KW-0732">Signal</keyword>
<evidence type="ECO:0000313" key="5">
    <source>
        <dbReference type="Proteomes" id="UP001187346"/>
    </source>
</evidence>
<reference evidence="4 5" key="1">
    <citation type="submission" date="2023-10" db="EMBL/GenBank/DDBJ databases">
        <title>Characterization of rhizosphere-enriched actinobacteria from wheat plants lab-grown on chernevaya soil.</title>
        <authorList>
            <person name="Tikhonova E.N."/>
            <person name="Konopkin A."/>
            <person name="Kravchenko I.K."/>
        </authorList>
    </citation>
    <scope>NUCLEOTIDE SEQUENCE [LARGE SCALE GENOMIC DNA]</scope>
    <source>
        <strain evidence="4 5">RR29</strain>
    </source>
</reference>
<dbReference type="InterPro" id="IPR011047">
    <property type="entry name" value="Quinoprotein_ADH-like_sf"/>
</dbReference>